<dbReference type="GO" id="GO:0006426">
    <property type="term" value="P:glycyl-tRNA aminoacylation"/>
    <property type="evidence" value="ECO:0007669"/>
    <property type="project" value="InterPro"/>
</dbReference>
<feature type="domain" description="Aminoacyl-transfer RNA synthetases class-II family profile" evidence="9">
    <location>
        <begin position="7"/>
        <end position="349"/>
    </location>
</feature>
<dbReference type="AlphaFoldDB" id="A0A381NUN9"/>
<dbReference type="HAMAP" id="MF_00253_B">
    <property type="entry name" value="Gly_tRNA_synth_B"/>
    <property type="match status" value="1"/>
</dbReference>
<dbReference type="FunFam" id="3.40.50.800:FF:000002">
    <property type="entry name" value="Glycine--tRNA ligase"/>
    <property type="match status" value="1"/>
</dbReference>
<keyword evidence="5" id="KW-0547">Nucleotide-binding</keyword>
<dbReference type="SUPFAM" id="SSF55681">
    <property type="entry name" value="Class II aaRS and biotin synthetases"/>
    <property type="match status" value="1"/>
</dbReference>
<dbReference type="EMBL" id="UINC01000611">
    <property type="protein sequence ID" value="SUZ58321.1"/>
    <property type="molecule type" value="Genomic_DNA"/>
</dbReference>
<dbReference type="PANTHER" id="PTHR10745">
    <property type="entry name" value="GLYCYL-TRNA SYNTHETASE/DNA POLYMERASE SUBUNIT GAMMA-2"/>
    <property type="match status" value="1"/>
</dbReference>
<accession>A0A381NUN9</accession>
<dbReference type="InterPro" id="IPR045864">
    <property type="entry name" value="aa-tRNA-synth_II/BPL/LPL"/>
</dbReference>
<dbReference type="InterPro" id="IPR036621">
    <property type="entry name" value="Anticodon-bd_dom_sf"/>
</dbReference>
<dbReference type="PRINTS" id="PR01043">
    <property type="entry name" value="TRNASYNTHGLY"/>
</dbReference>
<dbReference type="PANTHER" id="PTHR10745:SF8">
    <property type="entry name" value="DNA POLYMERASE SUBUNIT GAMMA-2, MITOCHONDRIAL"/>
    <property type="match status" value="1"/>
</dbReference>
<name>A0A381NUN9_9ZZZZ</name>
<keyword evidence="6" id="KW-0067">ATP-binding</keyword>
<evidence type="ECO:0000256" key="3">
    <source>
        <dbReference type="ARBA" id="ARBA00022490"/>
    </source>
</evidence>
<dbReference type="GO" id="GO:0005737">
    <property type="term" value="C:cytoplasm"/>
    <property type="evidence" value="ECO:0007669"/>
    <property type="project" value="InterPro"/>
</dbReference>
<dbReference type="EC" id="6.1.1.14" evidence="2"/>
<dbReference type="PROSITE" id="PS50862">
    <property type="entry name" value="AA_TRNA_LIGASE_II"/>
    <property type="match status" value="1"/>
</dbReference>
<evidence type="ECO:0000256" key="1">
    <source>
        <dbReference type="ARBA" id="ARBA00008226"/>
    </source>
</evidence>
<dbReference type="InterPro" id="IPR033731">
    <property type="entry name" value="GlyRS-like_core"/>
</dbReference>
<evidence type="ECO:0000313" key="10">
    <source>
        <dbReference type="EMBL" id="SUZ58321.1"/>
    </source>
</evidence>
<protein>
    <recommendedName>
        <fullName evidence="2">glycine--tRNA ligase</fullName>
        <ecNumber evidence="2">6.1.1.14</ecNumber>
    </recommendedName>
</protein>
<dbReference type="Pfam" id="PF00587">
    <property type="entry name" value="tRNA-synt_2b"/>
    <property type="match status" value="1"/>
</dbReference>
<dbReference type="Pfam" id="PF03129">
    <property type="entry name" value="HGTP_anticodon"/>
    <property type="match status" value="1"/>
</dbReference>
<reference evidence="10" key="1">
    <citation type="submission" date="2018-05" db="EMBL/GenBank/DDBJ databases">
        <authorList>
            <person name="Lanie J.A."/>
            <person name="Ng W.-L."/>
            <person name="Kazmierczak K.M."/>
            <person name="Andrzejewski T.M."/>
            <person name="Davidsen T.M."/>
            <person name="Wayne K.J."/>
            <person name="Tettelin H."/>
            <person name="Glass J.I."/>
            <person name="Rusch D."/>
            <person name="Podicherti R."/>
            <person name="Tsui H.-C.T."/>
            <person name="Winkler M.E."/>
        </authorList>
    </citation>
    <scope>NUCLEOTIDE SEQUENCE</scope>
</reference>
<evidence type="ECO:0000256" key="8">
    <source>
        <dbReference type="ARBA" id="ARBA00023146"/>
    </source>
</evidence>
<dbReference type="InterPro" id="IPR002315">
    <property type="entry name" value="tRNA-synt_gly"/>
</dbReference>
<dbReference type="Gene3D" id="3.40.50.800">
    <property type="entry name" value="Anticodon-binding domain"/>
    <property type="match status" value="1"/>
</dbReference>
<dbReference type="InterPro" id="IPR006195">
    <property type="entry name" value="aa-tRNA-synth_II"/>
</dbReference>
<dbReference type="InterPro" id="IPR004154">
    <property type="entry name" value="Anticodon-bd"/>
</dbReference>
<dbReference type="GO" id="GO:0044281">
    <property type="term" value="P:small molecule metabolic process"/>
    <property type="evidence" value="ECO:0007669"/>
    <property type="project" value="UniProtKB-ARBA"/>
</dbReference>
<evidence type="ECO:0000256" key="6">
    <source>
        <dbReference type="ARBA" id="ARBA00022840"/>
    </source>
</evidence>
<dbReference type="CDD" id="cd00774">
    <property type="entry name" value="GlyRS-like_core"/>
    <property type="match status" value="1"/>
</dbReference>
<organism evidence="10">
    <name type="scientific">marine metagenome</name>
    <dbReference type="NCBI Taxonomy" id="408172"/>
    <lineage>
        <taxon>unclassified sequences</taxon>
        <taxon>metagenomes</taxon>
        <taxon>ecological metagenomes</taxon>
    </lineage>
</organism>
<dbReference type="GO" id="GO:0004820">
    <property type="term" value="F:glycine-tRNA ligase activity"/>
    <property type="evidence" value="ECO:0007669"/>
    <property type="project" value="UniProtKB-EC"/>
</dbReference>
<dbReference type="NCBIfam" id="NF003211">
    <property type="entry name" value="PRK04173.1"/>
    <property type="match status" value="1"/>
</dbReference>
<evidence type="ECO:0000256" key="7">
    <source>
        <dbReference type="ARBA" id="ARBA00022917"/>
    </source>
</evidence>
<dbReference type="GO" id="GO:0005524">
    <property type="term" value="F:ATP binding"/>
    <property type="evidence" value="ECO:0007669"/>
    <property type="project" value="UniProtKB-KW"/>
</dbReference>
<keyword evidence="7" id="KW-0648">Protein biosynthesis</keyword>
<gene>
    <name evidence="10" type="ORF">METZ01_LOCUS11175</name>
</gene>
<evidence type="ECO:0000256" key="5">
    <source>
        <dbReference type="ARBA" id="ARBA00022741"/>
    </source>
</evidence>
<evidence type="ECO:0000256" key="2">
    <source>
        <dbReference type="ARBA" id="ARBA00012829"/>
    </source>
</evidence>
<evidence type="ECO:0000256" key="4">
    <source>
        <dbReference type="ARBA" id="ARBA00022598"/>
    </source>
</evidence>
<comment type="similarity">
    <text evidence="1">Belongs to the class-II aminoacyl-tRNA synthetase family.</text>
</comment>
<dbReference type="InterPro" id="IPR002314">
    <property type="entry name" value="aa-tRNA-synt_IIb"/>
</dbReference>
<dbReference type="InterPro" id="IPR027031">
    <property type="entry name" value="Gly-tRNA_synthase/POLG2"/>
</dbReference>
<keyword evidence="8" id="KW-0030">Aminoacyl-tRNA synthetase</keyword>
<keyword evidence="4" id="KW-0436">Ligase</keyword>
<dbReference type="NCBIfam" id="TIGR00389">
    <property type="entry name" value="glyS_dimeric"/>
    <property type="match status" value="1"/>
</dbReference>
<keyword evidence="3" id="KW-0963">Cytoplasm</keyword>
<dbReference type="CDD" id="cd00858">
    <property type="entry name" value="GlyRS_anticodon"/>
    <property type="match status" value="1"/>
</dbReference>
<proteinExistence type="inferred from homology"/>
<dbReference type="Gene3D" id="3.30.930.10">
    <property type="entry name" value="Bira Bifunctional Protein, Domain 2"/>
    <property type="match status" value="1"/>
</dbReference>
<evidence type="ECO:0000259" key="9">
    <source>
        <dbReference type="PROSITE" id="PS50862"/>
    </source>
</evidence>
<sequence>MSESSLDKIISLCKRRGFIFQSSEIYGGFGAVYDYGPLGVELKNNISQLWWKCMTQNHENILGLDSGILMHPKIWEASGHVDAFNDPLVDCKQCNARYRADELVNEDFLNAKWNEIQCPKCGTTGNLTNPRQFNLMFKTNIGPIESDSDIAYLRPETAQGIYVNYLLVQGAMRQKIPFGIAQIGKAFRNEIIARNFIFRTREFEQMEMQYFVQPGTDDDAMVEWKNKRYNFYIDELGINKDRLRFHEHGKDELAHYAKEAWDIEYEFPFGWSEVEGIHNRTDYDLKRHQEFSGKNMQYSDQLLNEKYFPYVIETSAGLNRMLLTILCDAYWDDSDNNRIVMKLHPKLAPVKAVVCPLVKKDGLPEIGHKIVDELMKSFKVLYDQQGSIGKRYYRQDEAGTPFCITVDHESKENNTVTLRNRDDQSQDRVSINDLAKIIQNRMDIS</sequence>
<dbReference type="InterPro" id="IPR022961">
    <property type="entry name" value="Gly_tRNA_ligase_bac"/>
</dbReference>
<dbReference type="SUPFAM" id="SSF52954">
    <property type="entry name" value="Class II aaRS ABD-related"/>
    <property type="match status" value="1"/>
</dbReference>